<evidence type="ECO:0000313" key="4">
    <source>
        <dbReference type="Proteomes" id="UP000643525"/>
    </source>
</evidence>
<accession>A0ABR9JHY0</accession>
<dbReference type="EMBL" id="JADBED010000002">
    <property type="protein sequence ID" value="MBE1525519.1"/>
    <property type="molecule type" value="Genomic_DNA"/>
</dbReference>
<feature type="compositionally biased region" description="Basic and acidic residues" evidence="2">
    <location>
        <begin position="80"/>
        <end position="99"/>
    </location>
</feature>
<feature type="coiled-coil region" evidence="1">
    <location>
        <begin position="29"/>
        <end position="60"/>
    </location>
</feature>
<keyword evidence="4" id="KW-1185">Reference proteome</keyword>
<evidence type="ECO:0000256" key="1">
    <source>
        <dbReference type="SAM" id="Coils"/>
    </source>
</evidence>
<name>A0ABR9JHY0_9MICC</name>
<sequence>MRELTPAQRHVLEEAQKVNEERMAAVEDLAKAVARRVDLEHELNEAKKEEKRLMTAAEKQGWTRAQVNKFAKPPKATARKTGDSEGDRSERINYEMTHN</sequence>
<dbReference type="Proteomes" id="UP000643525">
    <property type="component" value="Unassembled WGS sequence"/>
</dbReference>
<evidence type="ECO:0000313" key="3">
    <source>
        <dbReference type="EMBL" id="MBE1525519.1"/>
    </source>
</evidence>
<feature type="region of interest" description="Disordered" evidence="2">
    <location>
        <begin position="71"/>
        <end position="99"/>
    </location>
</feature>
<keyword evidence="1" id="KW-0175">Coiled coil</keyword>
<dbReference type="RefSeq" id="WP_192596663.1">
    <property type="nucleotide sequence ID" value="NZ_BAAALJ010000011.1"/>
</dbReference>
<gene>
    <name evidence="3" type="ORF">H4W27_002693</name>
</gene>
<organism evidence="3 4">
    <name type="scientific">Nesterenkonia lutea</name>
    <dbReference type="NCBI Taxonomy" id="272919"/>
    <lineage>
        <taxon>Bacteria</taxon>
        <taxon>Bacillati</taxon>
        <taxon>Actinomycetota</taxon>
        <taxon>Actinomycetes</taxon>
        <taxon>Micrococcales</taxon>
        <taxon>Micrococcaceae</taxon>
        <taxon>Nesterenkonia</taxon>
    </lineage>
</organism>
<comment type="caution">
    <text evidence="3">The sequence shown here is derived from an EMBL/GenBank/DDBJ whole genome shotgun (WGS) entry which is preliminary data.</text>
</comment>
<proteinExistence type="predicted"/>
<evidence type="ECO:0000256" key="2">
    <source>
        <dbReference type="SAM" id="MobiDB-lite"/>
    </source>
</evidence>
<reference evidence="3 4" key="1">
    <citation type="submission" date="2020-10" db="EMBL/GenBank/DDBJ databases">
        <title>Sequencing the genomes of 1000 actinobacteria strains.</title>
        <authorList>
            <person name="Klenk H.-P."/>
        </authorList>
    </citation>
    <scope>NUCLEOTIDE SEQUENCE [LARGE SCALE GENOMIC DNA]</scope>
    <source>
        <strain evidence="3 4">DSM 15666</strain>
    </source>
</reference>
<protein>
    <submittedName>
        <fullName evidence="3">Uncharacterized protein</fullName>
    </submittedName>
</protein>